<name>A0A1E3HZ29_9TREE</name>
<comment type="subcellular location">
    <subcellularLocation>
        <location evidence="2">Cytoplasm</location>
    </subcellularLocation>
    <subcellularLocation>
        <location evidence="1">Nucleus</location>
    </subcellularLocation>
</comment>
<feature type="region of interest" description="Disordered" evidence="6">
    <location>
        <begin position="136"/>
        <end position="198"/>
    </location>
</feature>
<dbReference type="FunFam" id="3.10.20.90:FF:000016">
    <property type="entry name" value="Polyubiquitin 3"/>
    <property type="match status" value="1"/>
</dbReference>
<dbReference type="InterPro" id="IPR029071">
    <property type="entry name" value="Ubiquitin-like_domsf"/>
</dbReference>
<evidence type="ECO:0000256" key="1">
    <source>
        <dbReference type="ARBA" id="ARBA00004123"/>
    </source>
</evidence>
<keyword evidence="3" id="KW-0963">Cytoplasm</keyword>
<dbReference type="RefSeq" id="XP_018995909.1">
    <property type="nucleotide sequence ID" value="XM_019135506.1"/>
</dbReference>
<dbReference type="STRING" id="1295533.A0A1E3HZ29"/>
<dbReference type="InterPro" id="IPR050158">
    <property type="entry name" value="Ubiquitin_ubiquitin-like"/>
</dbReference>
<feature type="domain" description="Ubiquitin-like" evidence="7">
    <location>
        <begin position="475"/>
        <end position="550"/>
    </location>
</feature>
<evidence type="ECO:0000259" key="7">
    <source>
        <dbReference type="PROSITE" id="PS50053"/>
    </source>
</evidence>
<keyword evidence="4" id="KW-1017">Isopeptide bond</keyword>
<feature type="domain" description="Ubiquitin-like" evidence="7">
    <location>
        <begin position="1"/>
        <end position="76"/>
    </location>
</feature>
<evidence type="ECO:0000256" key="5">
    <source>
        <dbReference type="ARBA" id="ARBA00023242"/>
    </source>
</evidence>
<dbReference type="CDD" id="cd17039">
    <property type="entry name" value="Ubl_ubiquitin_like"/>
    <property type="match status" value="3"/>
</dbReference>
<feature type="region of interest" description="Disordered" evidence="6">
    <location>
        <begin position="228"/>
        <end position="288"/>
    </location>
</feature>
<dbReference type="SMART" id="SM00213">
    <property type="entry name" value="UBQ"/>
    <property type="match status" value="4"/>
</dbReference>
<feature type="compositionally biased region" description="Polar residues" evidence="6">
    <location>
        <begin position="263"/>
        <end position="273"/>
    </location>
</feature>
<evidence type="ECO:0000256" key="2">
    <source>
        <dbReference type="ARBA" id="ARBA00004496"/>
    </source>
</evidence>
<evidence type="ECO:0000313" key="9">
    <source>
        <dbReference type="Proteomes" id="UP000094065"/>
    </source>
</evidence>
<dbReference type="PRINTS" id="PR00348">
    <property type="entry name" value="UBIQUITIN"/>
</dbReference>
<dbReference type="Pfam" id="PF00240">
    <property type="entry name" value="ubiquitin"/>
    <property type="match status" value="2"/>
</dbReference>
<dbReference type="InterPro" id="IPR019956">
    <property type="entry name" value="Ubiquitin_dom"/>
</dbReference>
<dbReference type="InterPro" id="IPR000626">
    <property type="entry name" value="Ubiquitin-like_dom"/>
</dbReference>
<evidence type="ECO:0000313" key="8">
    <source>
        <dbReference type="EMBL" id="ODN81590.1"/>
    </source>
</evidence>
<feature type="compositionally biased region" description="Polar residues" evidence="6">
    <location>
        <begin position="228"/>
        <end position="254"/>
    </location>
</feature>
<reference evidence="8 9" key="1">
    <citation type="submission" date="2016-06" db="EMBL/GenBank/DDBJ databases">
        <title>Evolution of pathogenesis and genome organization in the Tremellales.</title>
        <authorList>
            <person name="Cuomo C."/>
            <person name="Litvintseva A."/>
            <person name="Heitman J."/>
            <person name="Chen Y."/>
            <person name="Sun S."/>
            <person name="Springer D."/>
            <person name="Dromer F."/>
            <person name="Young S."/>
            <person name="Zeng Q."/>
            <person name="Chapman S."/>
            <person name="Gujja S."/>
            <person name="Saif S."/>
            <person name="Birren B."/>
        </authorList>
    </citation>
    <scope>NUCLEOTIDE SEQUENCE [LARGE SCALE GENOMIC DNA]</scope>
    <source>
        <strain evidence="8 9">CBS 6039</strain>
    </source>
</reference>
<gene>
    <name evidence="8" type="ORF">L202_02002</name>
</gene>
<accession>A0A1E3HZ29</accession>
<feature type="region of interest" description="Disordered" evidence="6">
    <location>
        <begin position="304"/>
        <end position="389"/>
    </location>
</feature>
<dbReference type="Proteomes" id="UP000094065">
    <property type="component" value="Unassembled WGS sequence"/>
</dbReference>
<feature type="compositionally biased region" description="Polar residues" evidence="6">
    <location>
        <begin position="140"/>
        <end position="151"/>
    </location>
</feature>
<feature type="compositionally biased region" description="Low complexity" evidence="6">
    <location>
        <begin position="320"/>
        <end position="332"/>
    </location>
</feature>
<protein>
    <submittedName>
        <fullName evidence="8">Polyubiquitin</fullName>
    </submittedName>
</protein>
<keyword evidence="5" id="KW-0539">Nucleus</keyword>
<feature type="region of interest" description="Disordered" evidence="6">
    <location>
        <begin position="964"/>
        <end position="988"/>
    </location>
</feature>
<dbReference type="Gene3D" id="3.10.20.90">
    <property type="entry name" value="Phosphatidylinositol 3-kinase Catalytic Subunit, Chain A, domain 1"/>
    <property type="match status" value="3"/>
</dbReference>
<feature type="compositionally biased region" description="Polar residues" evidence="6">
    <location>
        <begin position="410"/>
        <end position="420"/>
    </location>
</feature>
<feature type="domain" description="Ubiquitin-like" evidence="7">
    <location>
        <begin position="714"/>
        <end position="794"/>
    </location>
</feature>
<comment type="caution">
    <text evidence="8">The sequence shown here is derived from an EMBL/GenBank/DDBJ whole genome shotgun (WGS) entry which is preliminary data.</text>
</comment>
<dbReference type="PROSITE" id="PS50053">
    <property type="entry name" value="UBIQUITIN_2"/>
    <property type="match status" value="5"/>
</dbReference>
<dbReference type="AlphaFoldDB" id="A0A1E3HZ29"/>
<dbReference type="EMBL" id="AWGJ01000003">
    <property type="protein sequence ID" value="ODN81590.1"/>
    <property type="molecule type" value="Genomic_DNA"/>
</dbReference>
<feature type="compositionally biased region" description="Low complexity" evidence="6">
    <location>
        <begin position="421"/>
        <end position="430"/>
    </location>
</feature>
<dbReference type="CDD" id="cd01803">
    <property type="entry name" value="Ubl_ubiquitin"/>
    <property type="match status" value="1"/>
</dbReference>
<feature type="compositionally biased region" description="Polar residues" evidence="6">
    <location>
        <begin position="455"/>
        <end position="466"/>
    </location>
</feature>
<dbReference type="GO" id="GO:0003729">
    <property type="term" value="F:mRNA binding"/>
    <property type="evidence" value="ECO:0007669"/>
    <property type="project" value="UniProtKB-ARBA"/>
</dbReference>
<sequence>MQVFVKTLTGKTITLEVESSDTIDNVESKIQDKEGIPPDQQRLIFAGKQLEDGRTLADYNIQKESTLHLVLRLRGGMRVAVDILVGNSAETTLVQVKTKFDDEEFQHMLNLASLGRSFNPEQFSFEFNFKPRDDLLTLRTPPSSAPLQASRQPRLATPSQPPPPAPATRNAVAGPSRRTDQDAETSPTNPLPVRQPSVLPPVVSTAATLPLSQTGVLGPFATSQHAAEQSVQDVATAPSVSQPRFQSPTSSKRTSSPDKAASTEVSRQGRSPPTSIPAAPEAAGSSTQRFRCGSELDFAMELTPDSDDIEDPFQMSSAETRPTAPSSSAQPQPEKPEQKPSRPQTIPSPTRPQWATDNVSIPPAQSAPVIPPTNSLPSSSAPAQDDGEDSDQDILALYAQSEQEDELQDDASSGGETATPQTVQGTVQGTVKDEPRSSQVGRSVEAPAEADAGPSSVNRTDASTSTAEKDLPEIIPIIITDSETKQTLTLQVPRSNTILQLKQEIYKTFPYRPVYQRLWNLEAGEVFDDDDEIVGNCELEDGGRMQLLFRPLNFIVRYRERSLPMRFLKPTTTIKRLMSMLMITDRIDFGQGGLVIDDDDDEVLDKDLTLMQCGIEDLSVLKVLKIEKRPSQGHFPKQVTVLDSANGRKVTIPNTSLFTTVAAIRNKSLSMLNLTNCLTLQVVFKGRVLDGKTPITDLALEPDDIFQLVDDGPITFEVKNIANNPSPYIAIASLRRTDSIDVLKDHLYELFKIPVSDQKLWINARPVPDDHLILDEFKLSEQKKLVVGSKAHSPILCKTPNGDMPLFVSFNDKAGSLRSVLRHHRRVDFSTHDLVYNGVILSDDSRTLGSYGVDAEYPVCAEKKQASEPVQSPAQGPVQEPVEEQAVQEEANLTISVRNLLGEYREYKVKPSMGVNDLKIAIKARENVAVCFQRLMRQNVEIKEGTLKDCGIVDGDKVVVVRRLRPRESESRPSPEGSSSPSKRRRTE</sequence>
<organism evidence="8 9">
    <name type="scientific">Cryptococcus amylolentus CBS 6039</name>
    <dbReference type="NCBI Taxonomy" id="1295533"/>
    <lineage>
        <taxon>Eukaryota</taxon>
        <taxon>Fungi</taxon>
        <taxon>Dikarya</taxon>
        <taxon>Basidiomycota</taxon>
        <taxon>Agaricomycotina</taxon>
        <taxon>Tremellomycetes</taxon>
        <taxon>Tremellales</taxon>
        <taxon>Cryptococcaceae</taxon>
        <taxon>Cryptococcus</taxon>
    </lineage>
</organism>
<feature type="compositionally biased region" description="Polar residues" evidence="6">
    <location>
        <begin position="372"/>
        <end position="382"/>
    </location>
</feature>
<dbReference type="GO" id="GO:0005737">
    <property type="term" value="C:cytoplasm"/>
    <property type="evidence" value="ECO:0007669"/>
    <property type="project" value="UniProtKB-SubCell"/>
</dbReference>
<evidence type="ECO:0000256" key="4">
    <source>
        <dbReference type="ARBA" id="ARBA00022499"/>
    </source>
</evidence>
<proteinExistence type="predicted"/>
<evidence type="ECO:0000256" key="3">
    <source>
        <dbReference type="ARBA" id="ARBA00022490"/>
    </source>
</evidence>
<evidence type="ECO:0000256" key="6">
    <source>
        <dbReference type="SAM" id="MobiDB-lite"/>
    </source>
</evidence>
<dbReference type="GO" id="GO:0005634">
    <property type="term" value="C:nucleus"/>
    <property type="evidence" value="ECO:0007669"/>
    <property type="project" value="UniProtKB-SubCell"/>
</dbReference>
<feature type="region of interest" description="Disordered" evidence="6">
    <location>
        <begin position="402"/>
        <end position="468"/>
    </location>
</feature>
<dbReference type="PANTHER" id="PTHR10666">
    <property type="entry name" value="UBIQUITIN"/>
    <property type="match status" value="1"/>
</dbReference>
<keyword evidence="9" id="KW-1185">Reference proteome</keyword>
<dbReference type="GeneID" id="30153311"/>
<dbReference type="OrthoDB" id="428577at2759"/>
<dbReference type="SUPFAM" id="SSF54236">
    <property type="entry name" value="Ubiquitin-like"/>
    <property type="match status" value="5"/>
</dbReference>
<feature type="domain" description="Ubiquitin-like" evidence="7">
    <location>
        <begin position="793"/>
        <end position="868"/>
    </location>
</feature>
<feature type="compositionally biased region" description="Polar residues" evidence="6">
    <location>
        <begin position="345"/>
        <end position="359"/>
    </location>
</feature>
<feature type="domain" description="Ubiquitin-like" evidence="7">
    <location>
        <begin position="893"/>
        <end position="965"/>
    </location>
</feature>